<dbReference type="InterPro" id="IPR010730">
    <property type="entry name" value="HET"/>
</dbReference>
<dbReference type="Pfam" id="PF06985">
    <property type="entry name" value="HET"/>
    <property type="match status" value="1"/>
</dbReference>
<gene>
    <name evidence="3" type="ORF">K505DRAFT_368440</name>
</gene>
<name>A0A6A6WQM0_9PLEO</name>
<proteinExistence type="predicted"/>
<evidence type="ECO:0000259" key="2">
    <source>
        <dbReference type="Pfam" id="PF06985"/>
    </source>
</evidence>
<evidence type="ECO:0000313" key="3">
    <source>
        <dbReference type="EMBL" id="KAF2786185.1"/>
    </source>
</evidence>
<keyword evidence="1" id="KW-0812">Transmembrane</keyword>
<keyword evidence="1" id="KW-1133">Transmembrane helix</keyword>
<dbReference type="EMBL" id="MU002525">
    <property type="protein sequence ID" value="KAF2786185.1"/>
    <property type="molecule type" value="Genomic_DNA"/>
</dbReference>
<dbReference type="PANTHER" id="PTHR33112">
    <property type="entry name" value="DOMAIN PROTEIN, PUTATIVE-RELATED"/>
    <property type="match status" value="1"/>
</dbReference>
<organism evidence="3 4">
    <name type="scientific">Melanomma pulvis-pyrius CBS 109.77</name>
    <dbReference type="NCBI Taxonomy" id="1314802"/>
    <lineage>
        <taxon>Eukaryota</taxon>
        <taxon>Fungi</taxon>
        <taxon>Dikarya</taxon>
        <taxon>Ascomycota</taxon>
        <taxon>Pezizomycotina</taxon>
        <taxon>Dothideomycetes</taxon>
        <taxon>Pleosporomycetidae</taxon>
        <taxon>Pleosporales</taxon>
        <taxon>Melanommataceae</taxon>
        <taxon>Melanomma</taxon>
    </lineage>
</organism>
<sequence length="649" mass="73142">MGWLRGPLGSQRPIPSFCAAVKDIELGYGHVMDTSSWLVFHLAAVLDTTQSPMASVSRSSPEVTIIVDIIIIILTIIVIAIIIIIFIIFHLSSGGRFEVELFATEDDDCLIPDSWDYIPTLWRTSPRTDSGEALVKIMGWIAQCIIDHSDSLYGVVKLLETGAKASYICLSHCWGHEQIITTTRLTLEERTKGIAWKDLSKTFQDAIYLTRTLGFDYIWIDSLCIIRDDSRDWEIESAKMATVYSGGRLTIAATRSSSGRGGLFARTEDFKVSGKAPDGEDYCLYFRERIDHQIDAVFETADSISSEKYYPLLSRAWVYQERMLSTRVFHFGRYELFFECNSNTQCECKSIRYHGAGFETPVPLIKLEYADALSNYDLGYEGQALSNIEYQCARLWRTMVCCYTALFLTKSKDRLPSIGGLARQMATKRQSKYLAGLWEESLKEDLLWMVYTRSKLKKARPYPLNAPTWSWASVESLADYGNVIVFTIMDGEISEGRPLYKHFSTIDKCEVEESAIDEFGSIAHGSLTISGLVAEGLLEREARLHDGEEMIQHYVSFSDTMRVRLDTDYLLDDEGLGHTGPGTPILYLRMSLYQEGQKEFLLSFALRKSARTSGCFERIGTSRTIGSLGTVDPDGGVFRTAKSRTLVII</sequence>
<dbReference type="AlphaFoldDB" id="A0A6A6WQM0"/>
<reference evidence="3" key="1">
    <citation type="journal article" date="2020" name="Stud. Mycol.">
        <title>101 Dothideomycetes genomes: a test case for predicting lifestyles and emergence of pathogens.</title>
        <authorList>
            <person name="Haridas S."/>
            <person name="Albert R."/>
            <person name="Binder M."/>
            <person name="Bloem J."/>
            <person name="Labutti K."/>
            <person name="Salamov A."/>
            <person name="Andreopoulos B."/>
            <person name="Baker S."/>
            <person name="Barry K."/>
            <person name="Bills G."/>
            <person name="Bluhm B."/>
            <person name="Cannon C."/>
            <person name="Castanera R."/>
            <person name="Culley D."/>
            <person name="Daum C."/>
            <person name="Ezra D."/>
            <person name="Gonzalez J."/>
            <person name="Henrissat B."/>
            <person name="Kuo A."/>
            <person name="Liang C."/>
            <person name="Lipzen A."/>
            <person name="Lutzoni F."/>
            <person name="Magnuson J."/>
            <person name="Mondo S."/>
            <person name="Nolan M."/>
            <person name="Ohm R."/>
            <person name="Pangilinan J."/>
            <person name="Park H.-J."/>
            <person name="Ramirez L."/>
            <person name="Alfaro M."/>
            <person name="Sun H."/>
            <person name="Tritt A."/>
            <person name="Yoshinaga Y."/>
            <person name="Zwiers L.-H."/>
            <person name="Turgeon B."/>
            <person name="Goodwin S."/>
            <person name="Spatafora J."/>
            <person name="Crous P."/>
            <person name="Grigoriev I."/>
        </authorList>
    </citation>
    <scope>NUCLEOTIDE SEQUENCE</scope>
    <source>
        <strain evidence="3">CBS 109.77</strain>
    </source>
</reference>
<keyword evidence="4" id="KW-1185">Reference proteome</keyword>
<accession>A0A6A6WQM0</accession>
<dbReference type="Proteomes" id="UP000799757">
    <property type="component" value="Unassembled WGS sequence"/>
</dbReference>
<dbReference type="PANTHER" id="PTHR33112:SF13">
    <property type="entry name" value="HETEROKARYON INCOMPATIBILITY DOMAIN-CONTAINING PROTEIN"/>
    <property type="match status" value="1"/>
</dbReference>
<evidence type="ECO:0000256" key="1">
    <source>
        <dbReference type="SAM" id="Phobius"/>
    </source>
</evidence>
<keyword evidence="1" id="KW-0472">Membrane</keyword>
<dbReference type="OrthoDB" id="3486565at2759"/>
<protein>
    <submittedName>
        <fullName evidence="3">HET-domain-containing protein</fullName>
    </submittedName>
</protein>
<feature type="domain" description="Heterokaryon incompatibility" evidence="2">
    <location>
        <begin position="167"/>
        <end position="321"/>
    </location>
</feature>
<feature type="transmembrane region" description="Helical" evidence="1">
    <location>
        <begin position="63"/>
        <end position="89"/>
    </location>
</feature>
<evidence type="ECO:0000313" key="4">
    <source>
        <dbReference type="Proteomes" id="UP000799757"/>
    </source>
</evidence>